<evidence type="ECO:0000259" key="1">
    <source>
        <dbReference type="Pfam" id="PF13966"/>
    </source>
</evidence>
<reference evidence="2" key="2">
    <citation type="journal article" date="2015" name="Data Brief">
        <title>Shoot transcriptome of the giant reed, Arundo donax.</title>
        <authorList>
            <person name="Barrero R.A."/>
            <person name="Guerrero F.D."/>
            <person name="Moolhuijzen P."/>
            <person name="Goolsby J.A."/>
            <person name="Tidwell J."/>
            <person name="Bellgard S.E."/>
            <person name="Bellgard M.I."/>
        </authorList>
    </citation>
    <scope>NUCLEOTIDE SEQUENCE</scope>
    <source>
        <tissue evidence="2">Shoot tissue taken approximately 20 cm above the soil surface</tissue>
    </source>
</reference>
<accession>A0A0A9GFD1</accession>
<dbReference type="Pfam" id="PF13966">
    <property type="entry name" value="zf-RVT"/>
    <property type="match status" value="1"/>
</dbReference>
<dbReference type="EMBL" id="GBRH01176620">
    <property type="protein sequence ID" value="JAE21276.1"/>
    <property type="molecule type" value="Transcribed_RNA"/>
</dbReference>
<feature type="domain" description="Reverse transcriptase zinc-binding" evidence="1">
    <location>
        <begin position="72"/>
        <end position="155"/>
    </location>
</feature>
<dbReference type="AlphaFoldDB" id="A0A0A9GFD1"/>
<reference evidence="2" key="1">
    <citation type="submission" date="2014-09" db="EMBL/GenBank/DDBJ databases">
        <authorList>
            <person name="Magalhaes I.L.F."/>
            <person name="Oliveira U."/>
            <person name="Santos F.R."/>
            <person name="Vidigal T.H.D.A."/>
            <person name="Brescovit A.D."/>
            <person name="Santos A.J."/>
        </authorList>
    </citation>
    <scope>NUCLEOTIDE SEQUENCE</scope>
    <source>
        <tissue evidence="2">Shoot tissue taken approximately 20 cm above the soil surface</tissue>
    </source>
</reference>
<protein>
    <recommendedName>
        <fullName evidence="1">Reverse transcriptase zinc-binding domain-containing protein</fullName>
    </recommendedName>
</protein>
<evidence type="ECO:0000313" key="2">
    <source>
        <dbReference type="EMBL" id="JAE21276.1"/>
    </source>
</evidence>
<organism evidence="2">
    <name type="scientific">Arundo donax</name>
    <name type="common">Giant reed</name>
    <name type="synonym">Donax arundinaceus</name>
    <dbReference type="NCBI Taxonomy" id="35708"/>
    <lineage>
        <taxon>Eukaryota</taxon>
        <taxon>Viridiplantae</taxon>
        <taxon>Streptophyta</taxon>
        <taxon>Embryophyta</taxon>
        <taxon>Tracheophyta</taxon>
        <taxon>Spermatophyta</taxon>
        <taxon>Magnoliopsida</taxon>
        <taxon>Liliopsida</taxon>
        <taxon>Poales</taxon>
        <taxon>Poaceae</taxon>
        <taxon>PACMAD clade</taxon>
        <taxon>Arundinoideae</taxon>
        <taxon>Arundineae</taxon>
        <taxon>Arundo</taxon>
    </lineage>
</organism>
<proteinExistence type="predicted"/>
<dbReference type="InterPro" id="IPR026960">
    <property type="entry name" value="RVT-Znf"/>
</dbReference>
<name>A0A0A9GFD1_ARUDO</name>
<sequence length="237" mass="27974">MDIAPDLYKLAWRKNRLLKDDLEGHKWTQGLMRMTTTDQMVQFITLWSLLQEVTLTNQPDVMLWRWTNAGQYSAKSAYLIQFQGSFDQFNAQEIWKANAQPKHKFFAWQMVQNKLLTADRLAARNWPCNQICRLCDQEEETAFHLCIQCSFTKEVLEIIRVWTNGMLRPPEINDVSVQTWWNNMLRRCPAEQRKRAAAVGIVSLWNVWKERNRRVFLSEDSTTWRSSQVDQGGARTN</sequence>